<organism evidence="1 2">
    <name type="scientific">Brassica napus</name>
    <name type="common">Rape</name>
    <dbReference type="NCBI Taxonomy" id="3708"/>
    <lineage>
        <taxon>Eukaryota</taxon>
        <taxon>Viridiplantae</taxon>
        <taxon>Streptophyta</taxon>
        <taxon>Embryophyta</taxon>
        <taxon>Tracheophyta</taxon>
        <taxon>Spermatophyta</taxon>
        <taxon>Magnoliopsida</taxon>
        <taxon>eudicotyledons</taxon>
        <taxon>Gunneridae</taxon>
        <taxon>Pentapetalae</taxon>
        <taxon>rosids</taxon>
        <taxon>malvids</taxon>
        <taxon>Brassicales</taxon>
        <taxon>Brassicaceae</taxon>
        <taxon>Brassiceae</taxon>
        <taxon>Brassica</taxon>
    </lineage>
</organism>
<feature type="non-terminal residue" evidence="1">
    <location>
        <position position="107"/>
    </location>
</feature>
<evidence type="ECO:0000313" key="1">
    <source>
        <dbReference type="EMBL" id="KAH0856342.1"/>
    </source>
</evidence>
<keyword evidence="2" id="KW-1185">Reference proteome</keyword>
<sequence length="107" mass="12158">MREVHGGLVQCSCHLFLFKAGSLWWSGAKSRSFHSVLIVIGHGCKRLDGCDLAVFVLGVMCHFVDCRAWTEQRFPLSSFEVPGFWSYRLAGEAAAIRMVWVQKWRVP</sequence>
<reference evidence="1 2" key="1">
    <citation type="submission" date="2021-05" db="EMBL/GenBank/DDBJ databases">
        <title>Genome Assembly of Synthetic Allotetraploid Brassica napus Reveals Homoeologous Exchanges between Subgenomes.</title>
        <authorList>
            <person name="Davis J.T."/>
        </authorList>
    </citation>
    <scope>NUCLEOTIDE SEQUENCE [LARGE SCALE GENOMIC DNA]</scope>
    <source>
        <strain evidence="2">cv. Da-Ae</strain>
        <tissue evidence="1">Seedling</tissue>
    </source>
</reference>
<comment type="caution">
    <text evidence="1">The sequence shown here is derived from an EMBL/GenBank/DDBJ whole genome shotgun (WGS) entry which is preliminary data.</text>
</comment>
<evidence type="ECO:0000313" key="2">
    <source>
        <dbReference type="Proteomes" id="UP000824890"/>
    </source>
</evidence>
<proteinExistence type="predicted"/>
<protein>
    <submittedName>
        <fullName evidence="1">Uncharacterized protein</fullName>
    </submittedName>
</protein>
<dbReference type="Proteomes" id="UP000824890">
    <property type="component" value="Unassembled WGS sequence"/>
</dbReference>
<dbReference type="EMBL" id="JAGKQM010000019">
    <property type="protein sequence ID" value="KAH0856342.1"/>
    <property type="molecule type" value="Genomic_DNA"/>
</dbReference>
<gene>
    <name evidence="1" type="ORF">HID58_084603</name>
</gene>
<accession>A0ABQ7XK92</accession>
<name>A0ABQ7XK92_BRANA</name>